<sequence length="134" mass="14027">MADNAQLIRSRELYGGVPYAYAATAPADARLVHLAGACPLNADGSTAAVGDYEGQTLTCLENLRIALGDAGAELTDVVFLRVLVASNRQQDLSAAWATVRTAFGDHDAPGTLFGVTVLGWPDQLVEIEAIAAVR</sequence>
<gene>
    <name evidence="1" type="ORF">D7I44_13685</name>
</gene>
<dbReference type="AlphaFoldDB" id="A0A387BTV7"/>
<reference evidence="1 2" key="1">
    <citation type="submission" date="2018-09" db="EMBL/GenBank/DDBJ databases">
        <title>Genome sequencing of strain 2DFW10M-5.</title>
        <authorList>
            <person name="Heo J."/>
            <person name="Kim S.-J."/>
            <person name="Kwon S.-W."/>
        </authorList>
    </citation>
    <scope>NUCLEOTIDE SEQUENCE [LARGE SCALE GENOMIC DNA]</scope>
    <source>
        <strain evidence="1 2">2DFW10M-5</strain>
    </source>
</reference>
<name>A0A387BTV7_9MICO</name>
<dbReference type="EMBL" id="CP032624">
    <property type="protein sequence ID" value="AYG04476.1"/>
    <property type="molecule type" value="Genomic_DNA"/>
</dbReference>
<dbReference type="Gene3D" id="3.30.1330.40">
    <property type="entry name" value="RutC-like"/>
    <property type="match status" value="1"/>
</dbReference>
<dbReference type="KEGG" id="gry:D7I44_13685"/>
<dbReference type="Pfam" id="PF01042">
    <property type="entry name" value="Ribonuc_L-PSP"/>
    <property type="match status" value="1"/>
</dbReference>
<accession>A0A387BTV7</accession>
<evidence type="ECO:0000313" key="1">
    <source>
        <dbReference type="EMBL" id="AYG04476.1"/>
    </source>
</evidence>
<proteinExistence type="predicted"/>
<organism evidence="1 2">
    <name type="scientific">Gryllotalpicola protaetiae</name>
    <dbReference type="NCBI Taxonomy" id="2419771"/>
    <lineage>
        <taxon>Bacteria</taxon>
        <taxon>Bacillati</taxon>
        <taxon>Actinomycetota</taxon>
        <taxon>Actinomycetes</taxon>
        <taxon>Micrococcales</taxon>
        <taxon>Microbacteriaceae</taxon>
        <taxon>Gryllotalpicola</taxon>
    </lineage>
</organism>
<evidence type="ECO:0000313" key="2">
    <source>
        <dbReference type="Proteomes" id="UP000275069"/>
    </source>
</evidence>
<dbReference type="PANTHER" id="PTHR43857">
    <property type="entry name" value="BLR7761 PROTEIN"/>
    <property type="match status" value="1"/>
</dbReference>
<keyword evidence="2" id="KW-1185">Reference proteome</keyword>
<dbReference type="SUPFAM" id="SSF55298">
    <property type="entry name" value="YjgF-like"/>
    <property type="match status" value="1"/>
</dbReference>
<protein>
    <submittedName>
        <fullName evidence="1">RidA family protein</fullName>
    </submittedName>
</protein>
<dbReference type="PANTHER" id="PTHR43857:SF1">
    <property type="entry name" value="YJGH FAMILY PROTEIN"/>
    <property type="match status" value="1"/>
</dbReference>
<dbReference type="OrthoDB" id="9803101at2"/>
<dbReference type="Proteomes" id="UP000275069">
    <property type="component" value="Chromosome"/>
</dbReference>
<dbReference type="RefSeq" id="WP_120790006.1">
    <property type="nucleotide sequence ID" value="NZ_CP032624.1"/>
</dbReference>
<dbReference type="InterPro" id="IPR006175">
    <property type="entry name" value="YjgF/YER057c/UK114"/>
</dbReference>
<dbReference type="CDD" id="cd00448">
    <property type="entry name" value="YjgF_YER057c_UK114_family"/>
    <property type="match status" value="1"/>
</dbReference>
<dbReference type="InterPro" id="IPR035959">
    <property type="entry name" value="RutC-like_sf"/>
</dbReference>